<evidence type="ECO:0000259" key="7">
    <source>
        <dbReference type="Pfam" id="PF00892"/>
    </source>
</evidence>
<evidence type="ECO:0000256" key="3">
    <source>
        <dbReference type="ARBA" id="ARBA00022692"/>
    </source>
</evidence>
<accession>A0ABQ5KZZ4</accession>
<comment type="subcellular location">
    <subcellularLocation>
        <location evidence="1">Cell membrane</location>
        <topology evidence="1">Multi-pass membrane protein</topology>
    </subcellularLocation>
</comment>
<organism evidence="8 9">
    <name type="scientific">Aduncisulcus paluster</name>
    <dbReference type="NCBI Taxonomy" id="2918883"/>
    <lineage>
        <taxon>Eukaryota</taxon>
        <taxon>Metamonada</taxon>
        <taxon>Carpediemonas-like organisms</taxon>
        <taxon>Aduncisulcus</taxon>
    </lineage>
</organism>
<dbReference type="SUPFAM" id="SSF103481">
    <property type="entry name" value="Multidrug resistance efflux transporter EmrE"/>
    <property type="match status" value="1"/>
</dbReference>
<keyword evidence="2" id="KW-1003">Cell membrane</keyword>
<keyword evidence="9" id="KW-1185">Reference proteome</keyword>
<feature type="non-terminal residue" evidence="8">
    <location>
        <position position="1"/>
    </location>
</feature>
<reference evidence="8" key="1">
    <citation type="submission" date="2022-03" db="EMBL/GenBank/DDBJ databases">
        <title>Draft genome sequence of Aduncisulcus paluster, a free-living microaerophilic Fornicata.</title>
        <authorList>
            <person name="Yuyama I."/>
            <person name="Kume K."/>
            <person name="Tamura T."/>
            <person name="Inagaki Y."/>
            <person name="Hashimoto T."/>
        </authorList>
    </citation>
    <scope>NUCLEOTIDE SEQUENCE</scope>
    <source>
        <strain evidence="8">NY0171</strain>
    </source>
</reference>
<dbReference type="InterPro" id="IPR000620">
    <property type="entry name" value="EamA_dom"/>
</dbReference>
<dbReference type="PANTHER" id="PTHR42920">
    <property type="entry name" value="OS03G0707200 PROTEIN-RELATED"/>
    <property type="match status" value="1"/>
</dbReference>
<gene>
    <name evidence="8" type="ORF">ADUPG1_003923</name>
</gene>
<feature type="transmembrane region" description="Helical" evidence="6">
    <location>
        <begin position="20"/>
        <end position="41"/>
    </location>
</feature>
<evidence type="ECO:0000313" key="9">
    <source>
        <dbReference type="Proteomes" id="UP001057375"/>
    </source>
</evidence>
<keyword evidence="3 6" id="KW-0812">Transmembrane</keyword>
<evidence type="ECO:0000256" key="5">
    <source>
        <dbReference type="ARBA" id="ARBA00023136"/>
    </source>
</evidence>
<evidence type="ECO:0000313" key="8">
    <source>
        <dbReference type="EMBL" id="GKT37985.1"/>
    </source>
</evidence>
<evidence type="ECO:0000256" key="4">
    <source>
        <dbReference type="ARBA" id="ARBA00022989"/>
    </source>
</evidence>
<dbReference type="Pfam" id="PF00892">
    <property type="entry name" value="EamA"/>
    <property type="match status" value="1"/>
</dbReference>
<feature type="domain" description="EamA" evidence="7">
    <location>
        <begin position="2"/>
        <end position="93"/>
    </location>
</feature>
<keyword evidence="5 6" id="KW-0472">Membrane</keyword>
<evidence type="ECO:0000256" key="1">
    <source>
        <dbReference type="ARBA" id="ARBA00004651"/>
    </source>
</evidence>
<evidence type="ECO:0000256" key="6">
    <source>
        <dbReference type="SAM" id="Phobius"/>
    </source>
</evidence>
<keyword evidence="4 6" id="KW-1133">Transmembrane helix</keyword>
<feature type="transmembrane region" description="Helical" evidence="6">
    <location>
        <begin position="77"/>
        <end position="98"/>
    </location>
</feature>
<name>A0ABQ5KZZ4_9EUKA</name>
<dbReference type="EMBL" id="BQXS01005586">
    <property type="protein sequence ID" value="GKT37985.1"/>
    <property type="molecule type" value="Genomic_DNA"/>
</dbReference>
<evidence type="ECO:0000256" key="2">
    <source>
        <dbReference type="ARBA" id="ARBA00022475"/>
    </source>
</evidence>
<sequence>VGFLSLFSMMLFETPTLPQTSFHWVSVIVMGIFLTGFAYIVSNASQGVIPALNVTIIYTLEPFFASLFGWMLLSEAISANTVLGAVLIFLSMLTPALMNQNRRKTAQSLT</sequence>
<dbReference type="PANTHER" id="PTHR42920:SF5">
    <property type="entry name" value="EAMA DOMAIN-CONTAINING PROTEIN"/>
    <property type="match status" value="1"/>
</dbReference>
<proteinExistence type="predicted"/>
<dbReference type="Proteomes" id="UP001057375">
    <property type="component" value="Unassembled WGS sequence"/>
</dbReference>
<protein>
    <submittedName>
        <fullName evidence="8">DMT family transporter</fullName>
    </submittedName>
</protein>
<comment type="caution">
    <text evidence="8">The sequence shown here is derived from an EMBL/GenBank/DDBJ whole genome shotgun (WGS) entry which is preliminary data.</text>
</comment>
<feature type="transmembrane region" description="Helical" evidence="6">
    <location>
        <begin position="48"/>
        <end position="71"/>
    </location>
</feature>
<dbReference type="InterPro" id="IPR051258">
    <property type="entry name" value="Diverse_Substrate_Transporter"/>
</dbReference>
<dbReference type="InterPro" id="IPR037185">
    <property type="entry name" value="EmrE-like"/>
</dbReference>